<accession>A0A7C9ML80</accession>
<evidence type="ECO:0000313" key="4">
    <source>
        <dbReference type="Proteomes" id="UP000482487"/>
    </source>
</evidence>
<dbReference type="InterPro" id="IPR012495">
    <property type="entry name" value="TadE-like_dom"/>
</dbReference>
<feature type="transmembrane region" description="Helical" evidence="1">
    <location>
        <begin position="20"/>
        <end position="41"/>
    </location>
</feature>
<feature type="domain" description="TadE-like" evidence="2">
    <location>
        <begin position="20"/>
        <end position="61"/>
    </location>
</feature>
<evidence type="ECO:0000256" key="1">
    <source>
        <dbReference type="SAM" id="Phobius"/>
    </source>
</evidence>
<keyword evidence="1" id="KW-1133">Transmembrane helix</keyword>
<protein>
    <submittedName>
        <fullName evidence="3">Pilus assembly protein TadE</fullName>
    </submittedName>
</protein>
<dbReference type="Pfam" id="PF07811">
    <property type="entry name" value="TadE"/>
    <property type="match status" value="1"/>
</dbReference>
<reference evidence="3 4" key="1">
    <citation type="submission" date="2020-01" db="EMBL/GenBank/DDBJ databases">
        <title>Genome sequence of Desulfovibrio aerotolerans DSM 16695(T).</title>
        <authorList>
            <person name="Karnachuk O."/>
            <person name="Avakyan M."/>
            <person name="Mardanov A."/>
            <person name="Kadnikov V."/>
            <person name="Ravin N."/>
        </authorList>
    </citation>
    <scope>NUCLEOTIDE SEQUENCE [LARGE SCALE GENOMIC DNA]</scope>
    <source>
        <strain evidence="3 4">DSM 16695</strain>
    </source>
</reference>
<dbReference type="RefSeq" id="WP_160960912.1">
    <property type="nucleotide sequence ID" value="NZ_WVUD01000016.1"/>
</dbReference>
<dbReference type="Proteomes" id="UP000482487">
    <property type="component" value="Unassembled WGS sequence"/>
</dbReference>
<comment type="caution">
    <text evidence="3">The sequence shown here is derived from an EMBL/GenBank/DDBJ whole genome shotgun (WGS) entry which is preliminary data.</text>
</comment>
<gene>
    <name evidence="3" type="ORF">GTA51_10500</name>
</gene>
<keyword evidence="1" id="KW-0472">Membrane</keyword>
<dbReference type="OrthoDB" id="5457429at2"/>
<dbReference type="EMBL" id="WVUD01000016">
    <property type="protein sequence ID" value="MYL83553.1"/>
    <property type="molecule type" value="Genomic_DNA"/>
</dbReference>
<organism evidence="3 4">
    <name type="scientific">Solidesulfovibrio aerotolerans</name>
    <dbReference type="NCBI Taxonomy" id="295255"/>
    <lineage>
        <taxon>Bacteria</taxon>
        <taxon>Pseudomonadati</taxon>
        <taxon>Thermodesulfobacteriota</taxon>
        <taxon>Desulfovibrionia</taxon>
        <taxon>Desulfovibrionales</taxon>
        <taxon>Desulfovibrionaceae</taxon>
        <taxon>Solidesulfovibrio</taxon>
    </lineage>
</organism>
<name>A0A7C9ML80_9BACT</name>
<dbReference type="AlphaFoldDB" id="A0A7C9ML80"/>
<sequence>MKTGYHAHPKPPHGTRSQAGSLTVEMALVLPILLSLVLGIIEIANIMRIQLTMDSAVTAIAHDAAMHETTQGSAEQYMNANGLLPGVQQSPAAPTPVLTLTPATTTTCKATPCTPYEVKITYNYQAMTALMQPFFDNIKLTASARKISEPW</sequence>
<keyword evidence="4" id="KW-1185">Reference proteome</keyword>
<evidence type="ECO:0000313" key="3">
    <source>
        <dbReference type="EMBL" id="MYL83553.1"/>
    </source>
</evidence>
<proteinExistence type="predicted"/>
<evidence type="ECO:0000259" key="2">
    <source>
        <dbReference type="Pfam" id="PF07811"/>
    </source>
</evidence>
<keyword evidence="1" id="KW-0812">Transmembrane</keyword>